<feature type="transmembrane region" description="Helical" evidence="1">
    <location>
        <begin position="20"/>
        <end position="49"/>
    </location>
</feature>
<keyword evidence="3" id="KW-1185">Reference proteome</keyword>
<gene>
    <name evidence="2" type="ORF">D9V41_13485</name>
</gene>
<dbReference type="OrthoDB" id="4774258at2"/>
<feature type="transmembrane region" description="Helical" evidence="1">
    <location>
        <begin position="123"/>
        <end position="144"/>
    </location>
</feature>
<protein>
    <recommendedName>
        <fullName evidence="4">TIGR02611 family protein</fullName>
    </recommendedName>
</protein>
<keyword evidence="1" id="KW-1133">Transmembrane helix</keyword>
<comment type="caution">
    <text evidence="2">The sequence shown here is derived from an EMBL/GenBank/DDBJ whole genome shotgun (WGS) entry which is preliminary data.</text>
</comment>
<keyword evidence="1" id="KW-0812">Transmembrane</keyword>
<sequence length="166" mass="18046">MARGSRLLGWFDRTGSELLGWTLVVLGLFMLVLPGPGLLGMVGGIALLARHYHWARRILDPLHEKAIEAARYGVATWPRIVLSALGAACIFAVGVVWWSDLTIPEFEVFGLDFGPTLPADSPATAIALWGSAAIAWFLLGYSIWKYRYGPASKMPSTSRSKEGATD</sequence>
<keyword evidence="1" id="KW-0472">Membrane</keyword>
<organism evidence="2 3">
    <name type="scientific">Aeromicrobium phragmitis</name>
    <dbReference type="NCBI Taxonomy" id="2478914"/>
    <lineage>
        <taxon>Bacteria</taxon>
        <taxon>Bacillati</taxon>
        <taxon>Actinomycetota</taxon>
        <taxon>Actinomycetes</taxon>
        <taxon>Propionibacteriales</taxon>
        <taxon>Nocardioidaceae</taxon>
        <taxon>Aeromicrobium</taxon>
    </lineage>
</organism>
<accession>A0A3L8PIC9</accession>
<dbReference type="Pfam" id="PF09656">
    <property type="entry name" value="PGPGW"/>
    <property type="match status" value="1"/>
</dbReference>
<name>A0A3L8PIC9_9ACTN</name>
<evidence type="ECO:0000313" key="3">
    <source>
        <dbReference type="Proteomes" id="UP000282515"/>
    </source>
</evidence>
<dbReference type="Proteomes" id="UP000282515">
    <property type="component" value="Unassembled WGS sequence"/>
</dbReference>
<evidence type="ECO:0000313" key="2">
    <source>
        <dbReference type="EMBL" id="RLV55095.1"/>
    </source>
</evidence>
<proteinExistence type="predicted"/>
<feature type="transmembrane region" description="Helical" evidence="1">
    <location>
        <begin position="80"/>
        <end position="99"/>
    </location>
</feature>
<dbReference type="AlphaFoldDB" id="A0A3L8PIC9"/>
<dbReference type="RefSeq" id="WP_121795097.1">
    <property type="nucleotide sequence ID" value="NZ_RDBF01000011.1"/>
</dbReference>
<evidence type="ECO:0008006" key="4">
    <source>
        <dbReference type="Google" id="ProtNLM"/>
    </source>
</evidence>
<dbReference type="InterPro" id="IPR019099">
    <property type="entry name" value="Uncharacterised_PGPGW_TM"/>
</dbReference>
<dbReference type="EMBL" id="RDBF01000011">
    <property type="protein sequence ID" value="RLV55095.1"/>
    <property type="molecule type" value="Genomic_DNA"/>
</dbReference>
<reference evidence="2 3" key="1">
    <citation type="submission" date="2018-10" db="EMBL/GenBank/DDBJ databases">
        <title>Aeromicrobium sp. 9W16Y-2 whole genome shotgun sequence.</title>
        <authorList>
            <person name="Li F."/>
        </authorList>
    </citation>
    <scope>NUCLEOTIDE SEQUENCE [LARGE SCALE GENOMIC DNA]</scope>
    <source>
        <strain evidence="2 3">9W16Y-2</strain>
    </source>
</reference>
<evidence type="ECO:0000256" key="1">
    <source>
        <dbReference type="SAM" id="Phobius"/>
    </source>
</evidence>